<reference evidence="2 3" key="1">
    <citation type="submission" date="2018-04" db="EMBL/GenBank/DDBJ databases">
        <title>Chryseobacterium oncorhynchi 701B-08T from rainbow trout, and Chryseobacterium viscerum 687B-08T from diseased fish.</title>
        <authorList>
            <person name="Jeong J.-J."/>
            <person name="Lee Y.J."/>
            <person name="Pathiraja D."/>
            <person name="Park B."/>
            <person name="Choi I.-G."/>
            <person name="Kim K.D."/>
        </authorList>
    </citation>
    <scope>NUCLEOTIDE SEQUENCE [LARGE SCALE GENOMIC DNA]</scope>
    <source>
        <strain evidence="2 3">687B-08</strain>
    </source>
</reference>
<protein>
    <recommendedName>
        <fullName evidence="4">30S ribosomal protein S16</fullName>
    </recommendedName>
</protein>
<proteinExistence type="predicted"/>
<evidence type="ECO:0000256" key="1">
    <source>
        <dbReference type="SAM" id="MobiDB-lite"/>
    </source>
</evidence>
<comment type="caution">
    <text evidence="2">The sequence shown here is derived from an EMBL/GenBank/DDBJ whole genome shotgun (WGS) entry which is preliminary data.</text>
</comment>
<sequence length="66" mass="7289">MESIIVHPKNAMELSALKTVLKEMNIKFEKAHVKSSYNGQKVIKKASDNKNVKPAAAKPSKPKGQQ</sequence>
<dbReference type="RefSeq" id="WP_103234272.1">
    <property type="nucleotide sequence ID" value="NZ_PPEG02000010.1"/>
</dbReference>
<organism evidence="2 3">
    <name type="scientific">Chryseobacterium viscerum</name>
    <dbReference type="NCBI Taxonomy" id="1037377"/>
    <lineage>
        <taxon>Bacteria</taxon>
        <taxon>Pseudomonadati</taxon>
        <taxon>Bacteroidota</taxon>
        <taxon>Flavobacteriia</taxon>
        <taxon>Flavobacteriales</taxon>
        <taxon>Weeksellaceae</taxon>
        <taxon>Chryseobacterium group</taxon>
        <taxon>Chryseobacterium</taxon>
    </lineage>
</organism>
<dbReference type="EMBL" id="PPEG02000010">
    <property type="protein sequence ID" value="PWN58750.1"/>
    <property type="molecule type" value="Genomic_DNA"/>
</dbReference>
<dbReference type="InterPro" id="IPR020271">
    <property type="entry name" value="Uncharacterised_MJ1172"/>
</dbReference>
<feature type="region of interest" description="Disordered" evidence="1">
    <location>
        <begin position="36"/>
        <end position="66"/>
    </location>
</feature>
<evidence type="ECO:0000313" key="2">
    <source>
        <dbReference type="EMBL" id="PWN58750.1"/>
    </source>
</evidence>
<name>A0A316WK31_9FLAO</name>
<evidence type="ECO:0000313" key="3">
    <source>
        <dbReference type="Proteomes" id="UP000236413"/>
    </source>
</evidence>
<dbReference type="AlphaFoldDB" id="A0A316WK31"/>
<dbReference type="Proteomes" id="UP000236413">
    <property type="component" value="Unassembled WGS sequence"/>
</dbReference>
<feature type="compositionally biased region" description="Low complexity" evidence="1">
    <location>
        <begin position="53"/>
        <end position="66"/>
    </location>
</feature>
<dbReference type="Pfam" id="PF10884">
    <property type="entry name" value="DUF2683"/>
    <property type="match status" value="1"/>
</dbReference>
<evidence type="ECO:0008006" key="4">
    <source>
        <dbReference type="Google" id="ProtNLM"/>
    </source>
</evidence>
<gene>
    <name evidence="2" type="ORF">C1634_022105</name>
</gene>
<accession>A0A316WK31</accession>